<comment type="caution">
    <text evidence="9">The sequence shown here is derived from an EMBL/GenBank/DDBJ whole genome shotgun (WGS) entry which is preliminary data.</text>
</comment>
<evidence type="ECO:0000256" key="4">
    <source>
        <dbReference type="ARBA" id="ARBA00022722"/>
    </source>
</evidence>
<comment type="cofactor">
    <cofactor evidence="1">
        <name>a divalent metal cation</name>
        <dbReference type="ChEBI" id="CHEBI:60240"/>
    </cofactor>
</comment>
<keyword evidence="7" id="KW-0539">Nucleus</keyword>
<dbReference type="GO" id="GO:0016787">
    <property type="term" value="F:hydrolase activity"/>
    <property type="evidence" value="ECO:0007669"/>
    <property type="project" value="UniProtKB-KW"/>
</dbReference>
<evidence type="ECO:0000256" key="3">
    <source>
        <dbReference type="ARBA" id="ARBA00006958"/>
    </source>
</evidence>
<dbReference type="InterPro" id="IPR045249">
    <property type="entry name" value="HARBI1-like"/>
</dbReference>
<evidence type="ECO:0000256" key="6">
    <source>
        <dbReference type="ARBA" id="ARBA00022801"/>
    </source>
</evidence>
<dbReference type="GO" id="GO:0046872">
    <property type="term" value="F:metal ion binding"/>
    <property type="evidence" value="ECO:0007669"/>
    <property type="project" value="UniProtKB-KW"/>
</dbReference>
<evidence type="ECO:0000256" key="7">
    <source>
        <dbReference type="ARBA" id="ARBA00023242"/>
    </source>
</evidence>
<gene>
    <name evidence="9" type="ORF">HPB51_005201</name>
</gene>
<evidence type="ECO:0000256" key="1">
    <source>
        <dbReference type="ARBA" id="ARBA00001968"/>
    </source>
</evidence>
<evidence type="ECO:0000259" key="8">
    <source>
        <dbReference type="Pfam" id="PF13359"/>
    </source>
</evidence>
<sequence>MAAVKANFSALAKLVADVLVSDDDDGEMSDLQSEEELEETSDLTVAAVLVAQIIREDRHRVRLYVESVVDSYSDEEFRRLFRLQRCTTEVITGDFESSSYYPRADKFGVSESTVPVAIRRVLDFLLSISEREIRWPNDEEAARNKRAFRALGRCDGVEASLPDVIGAIDGCHVRITRPTVCEEDYYNRKKFHSIILPDVCDADMVFTDVFVGFPGRAHDARVLEESFLFEEAASRYDGERMSNIQSNKIAISTGLFG</sequence>
<dbReference type="InterPro" id="IPR027806">
    <property type="entry name" value="HARBI1_dom"/>
</dbReference>
<comment type="similarity">
    <text evidence="3">Belongs to the HARBI1 family.</text>
</comment>
<dbReference type="AlphaFoldDB" id="A0A9J6E5N3"/>
<keyword evidence="10" id="KW-1185">Reference proteome</keyword>
<reference evidence="9" key="2">
    <citation type="submission" date="2021-09" db="EMBL/GenBank/DDBJ databases">
        <authorList>
            <person name="Jia N."/>
            <person name="Wang J."/>
            <person name="Shi W."/>
            <person name="Du L."/>
            <person name="Sun Y."/>
            <person name="Zhan W."/>
            <person name="Jiang J."/>
            <person name="Wang Q."/>
            <person name="Zhang B."/>
            <person name="Ji P."/>
            <person name="Sakyi L.B."/>
            <person name="Cui X."/>
            <person name="Yuan T."/>
            <person name="Jiang B."/>
            <person name="Yang W."/>
            <person name="Lam T.T.-Y."/>
            <person name="Chang Q."/>
            <person name="Ding S."/>
            <person name="Wang X."/>
            <person name="Zhu J."/>
            <person name="Ruan X."/>
            <person name="Zhao L."/>
            <person name="Wei J."/>
            <person name="Que T."/>
            <person name="Du C."/>
            <person name="Cheng J."/>
            <person name="Dai P."/>
            <person name="Han X."/>
            <person name="Huang E."/>
            <person name="Gao Y."/>
            <person name="Liu J."/>
            <person name="Shao H."/>
            <person name="Ye R."/>
            <person name="Li L."/>
            <person name="Wei W."/>
            <person name="Wang X."/>
            <person name="Wang C."/>
            <person name="Huo Q."/>
            <person name="Li W."/>
            <person name="Guo W."/>
            <person name="Chen H."/>
            <person name="Chen S."/>
            <person name="Zhou L."/>
            <person name="Zhou L."/>
            <person name="Ni X."/>
            <person name="Tian J."/>
            <person name="Zhou Y."/>
            <person name="Sheng Y."/>
            <person name="Liu T."/>
            <person name="Pan Y."/>
            <person name="Xia L."/>
            <person name="Li J."/>
            <person name="Zhao F."/>
            <person name="Cao W."/>
        </authorList>
    </citation>
    <scope>NUCLEOTIDE SEQUENCE</scope>
    <source>
        <strain evidence="9">Rmic-2018</strain>
        <tissue evidence="9">Larvae</tissue>
    </source>
</reference>
<dbReference type="EMBL" id="JABSTU010000005">
    <property type="protein sequence ID" value="KAH8029899.1"/>
    <property type="molecule type" value="Genomic_DNA"/>
</dbReference>
<accession>A0A9J6E5N3</accession>
<dbReference type="PANTHER" id="PTHR22930">
    <property type="match status" value="1"/>
</dbReference>
<dbReference type="VEuPathDB" id="VectorBase:LOC119168188"/>
<evidence type="ECO:0000256" key="5">
    <source>
        <dbReference type="ARBA" id="ARBA00022723"/>
    </source>
</evidence>
<keyword evidence="5" id="KW-0479">Metal-binding</keyword>
<evidence type="ECO:0000313" key="9">
    <source>
        <dbReference type="EMBL" id="KAH8029899.1"/>
    </source>
</evidence>
<dbReference type="Proteomes" id="UP000821866">
    <property type="component" value="Chromosome 3"/>
</dbReference>
<evidence type="ECO:0000313" key="10">
    <source>
        <dbReference type="Proteomes" id="UP000821866"/>
    </source>
</evidence>
<dbReference type="GO" id="GO:0005634">
    <property type="term" value="C:nucleus"/>
    <property type="evidence" value="ECO:0007669"/>
    <property type="project" value="UniProtKB-SubCell"/>
</dbReference>
<reference evidence="9" key="1">
    <citation type="journal article" date="2020" name="Cell">
        <title>Large-Scale Comparative Analyses of Tick Genomes Elucidate Their Genetic Diversity and Vector Capacities.</title>
        <authorList>
            <consortium name="Tick Genome and Microbiome Consortium (TIGMIC)"/>
            <person name="Jia N."/>
            <person name="Wang J."/>
            <person name="Shi W."/>
            <person name="Du L."/>
            <person name="Sun Y."/>
            <person name="Zhan W."/>
            <person name="Jiang J.F."/>
            <person name="Wang Q."/>
            <person name="Zhang B."/>
            <person name="Ji P."/>
            <person name="Bell-Sakyi L."/>
            <person name="Cui X.M."/>
            <person name="Yuan T.T."/>
            <person name="Jiang B.G."/>
            <person name="Yang W.F."/>
            <person name="Lam T.T."/>
            <person name="Chang Q.C."/>
            <person name="Ding S.J."/>
            <person name="Wang X.J."/>
            <person name="Zhu J.G."/>
            <person name="Ruan X.D."/>
            <person name="Zhao L."/>
            <person name="Wei J.T."/>
            <person name="Ye R.Z."/>
            <person name="Que T.C."/>
            <person name="Du C.H."/>
            <person name="Zhou Y.H."/>
            <person name="Cheng J.X."/>
            <person name="Dai P.F."/>
            <person name="Guo W.B."/>
            <person name="Han X.H."/>
            <person name="Huang E.J."/>
            <person name="Li L.F."/>
            <person name="Wei W."/>
            <person name="Gao Y.C."/>
            <person name="Liu J.Z."/>
            <person name="Shao H.Z."/>
            <person name="Wang X."/>
            <person name="Wang C.C."/>
            <person name="Yang T.C."/>
            <person name="Huo Q.B."/>
            <person name="Li W."/>
            <person name="Chen H.Y."/>
            <person name="Chen S.E."/>
            <person name="Zhou L.G."/>
            <person name="Ni X.B."/>
            <person name="Tian J.H."/>
            <person name="Sheng Y."/>
            <person name="Liu T."/>
            <person name="Pan Y.S."/>
            <person name="Xia L.Y."/>
            <person name="Li J."/>
            <person name="Zhao F."/>
            <person name="Cao W.C."/>
        </authorList>
    </citation>
    <scope>NUCLEOTIDE SEQUENCE</scope>
    <source>
        <strain evidence="9">Rmic-2018</strain>
    </source>
</reference>
<protein>
    <recommendedName>
        <fullName evidence="8">DDE Tnp4 domain-containing protein</fullName>
    </recommendedName>
</protein>
<dbReference type="GO" id="GO:0004518">
    <property type="term" value="F:nuclease activity"/>
    <property type="evidence" value="ECO:0007669"/>
    <property type="project" value="UniProtKB-KW"/>
</dbReference>
<dbReference type="PANTHER" id="PTHR22930:SF85">
    <property type="entry name" value="GH03217P-RELATED"/>
    <property type="match status" value="1"/>
</dbReference>
<feature type="domain" description="DDE Tnp4" evidence="8">
    <location>
        <begin position="168"/>
        <end position="231"/>
    </location>
</feature>
<comment type="subcellular location">
    <subcellularLocation>
        <location evidence="2">Nucleus</location>
    </subcellularLocation>
</comment>
<name>A0A9J6E5N3_RHIMP</name>
<proteinExistence type="inferred from homology"/>
<keyword evidence="4" id="KW-0540">Nuclease</keyword>
<keyword evidence="6" id="KW-0378">Hydrolase</keyword>
<dbReference type="Pfam" id="PF13359">
    <property type="entry name" value="DDE_Tnp_4"/>
    <property type="match status" value="1"/>
</dbReference>
<evidence type="ECO:0000256" key="2">
    <source>
        <dbReference type="ARBA" id="ARBA00004123"/>
    </source>
</evidence>
<organism evidence="9 10">
    <name type="scientific">Rhipicephalus microplus</name>
    <name type="common">Cattle tick</name>
    <name type="synonym">Boophilus microplus</name>
    <dbReference type="NCBI Taxonomy" id="6941"/>
    <lineage>
        <taxon>Eukaryota</taxon>
        <taxon>Metazoa</taxon>
        <taxon>Ecdysozoa</taxon>
        <taxon>Arthropoda</taxon>
        <taxon>Chelicerata</taxon>
        <taxon>Arachnida</taxon>
        <taxon>Acari</taxon>
        <taxon>Parasitiformes</taxon>
        <taxon>Ixodida</taxon>
        <taxon>Ixodoidea</taxon>
        <taxon>Ixodidae</taxon>
        <taxon>Rhipicephalinae</taxon>
        <taxon>Rhipicephalus</taxon>
        <taxon>Boophilus</taxon>
    </lineage>
</organism>